<organism evidence="1">
    <name type="scientific">marine sediment metagenome</name>
    <dbReference type="NCBI Taxonomy" id="412755"/>
    <lineage>
        <taxon>unclassified sequences</taxon>
        <taxon>metagenomes</taxon>
        <taxon>ecological metagenomes</taxon>
    </lineage>
</organism>
<accession>A0A0F9LMM5</accession>
<gene>
    <name evidence="1" type="ORF">LCGC14_1196420</name>
</gene>
<dbReference type="EMBL" id="LAZR01006115">
    <property type="protein sequence ID" value="KKM94628.1"/>
    <property type="molecule type" value="Genomic_DNA"/>
</dbReference>
<dbReference type="AlphaFoldDB" id="A0A0F9LMM5"/>
<protein>
    <submittedName>
        <fullName evidence="1">Uncharacterized protein</fullName>
    </submittedName>
</protein>
<comment type="caution">
    <text evidence="1">The sequence shown here is derived from an EMBL/GenBank/DDBJ whole genome shotgun (WGS) entry which is preliminary data.</text>
</comment>
<proteinExistence type="predicted"/>
<sequence>MTSSYKAKGNIIVCGSRGMVEHETLQCVHCQRHWVKQPGSGNKRGFCRNCMGPLCGDEKCGPCIPFEKKLDLYEAGRLAVLR</sequence>
<reference evidence="1" key="1">
    <citation type="journal article" date="2015" name="Nature">
        <title>Complex archaea that bridge the gap between prokaryotes and eukaryotes.</title>
        <authorList>
            <person name="Spang A."/>
            <person name="Saw J.H."/>
            <person name="Jorgensen S.L."/>
            <person name="Zaremba-Niedzwiedzka K."/>
            <person name="Martijn J."/>
            <person name="Lind A.E."/>
            <person name="van Eijk R."/>
            <person name="Schleper C."/>
            <person name="Guy L."/>
            <person name="Ettema T.J."/>
        </authorList>
    </citation>
    <scope>NUCLEOTIDE SEQUENCE</scope>
</reference>
<name>A0A0F9LMM5_9ZZZZ</name>
<evidence type="ECO:0000313" key="1">
    <source>
        <dbReference type="EMBL" id="KKM94628.1"/>
    </source>
</evidence>